<feature type="transmembrane region" description="Helical" evidence="6">
    <location>
        <begin position="315"/>
        <end position="337"/>
    </location>
</feature>
<keyword evidence="4 6" id="KW-1133">Transmembrane helix</keyword>
<dbReference type="PANTHER" id="PTHR33406:SF13">
    <property type="entry name" value="MEMBRANE PROTEIN YDFJ"/>
    <property type="match status" value="1"/>
</dbReference>
<dbReference type="SUPFAM" id="SSF82866">
    <property type="entry name" value="Multidrug efflux transporter AcrB transmembrane domain"/>
    <property type="match status" value="2"/>
</dbReference>
<dbReference type="Pfam" id="PF03176">
    <property type="entry name" value="MMPL"/>
    <property type="match status" value="2"/>
</dbReference>
<feature type="transmembrane region" description="Helical" evidence="6">
    <location>
        <begin position="446"/>
        <end position="467"/>
    </location>
</feature>
<feature type="transmembrane region" description="Helical" evidence="6">
    <location>
        <begin position="775"/>
        <end position="793"/>
    </location>
</feature>
<protein>
    <submittedName>
        <fullName evidence="8">Transport protein, putative</fullName>
    </submittedName>
</protein>
<evidence type="ECO:0000259" key="7">
    <source>
        <dbReference type="PROSITE" id="PS50156"/>
    </source>
</evidence>
<dbReference type="InterPro" id="IPR000731">
    <property type="entry name" value="SSD"/>
</dbReference>
<dbReference type="PROSITE" id="PS51257">
    <property type="entry name" value="PROKAR_LIPOPROTEIN"/>
    <property type="match status" value="1"/>
</dbReference>
<dbReference type="InterPro" id="IPR004869">
    <property type="entry name" value="MMPL_dom"/>
</dbReference>
<evidence type="ECO:0000256" key="1">
    <source>
        <dbReference type="ARBA" id="ARBA00004651"/>
    </source>
</evidence>
<dbReference type="PROSITE" id="PS50156">
    <property type="entry name" value="SSD"/>
    <property type="match status" value="1"/>
</dbReference>
<dbReference type="InterPro" id="IPR050545">
    <property type="entry name" value="Mycobact_MmpL"/>
</dbReference>
<comment type="subcellular location">
    <subcellularLocation>
        <location evidence="1">Cell membrane</location>
        <topology evidence="1">Multi-pass membrane protein</topology>
    </subcellularLocation>
</comment>
<keyword evidence="3 6" id="KW-0812">Transmembrane</keyword>
<feature type="transmembrane region" description="Helical" evidence="6">
    <location>
        <begin position="799"/>
        <end position="820"/>
    </location>
</feature>
<organism evidence="8 9">
    <name type="scientific">Desulfosudis oleivorans (strain DSM 6200 / JCM 39069 / Hxd3)</name>
    <name type="common">Desulfococcus oleovorans</name>
    <dbReference type="NCBI Taxonomy" id="96561"/>
    <lineage>
        <taxon>Bacteria</taxon>
        <taxon>Pseudomonadati</taxon>
        <taxon>Thermodesulfobacteriota</taxon>
        <taxon>Desulfobacteria</taxon>
        <taxon>Desulfobacterales</taxon>
        <taxon>Desulfosudaceae</taxon>
        <taxon>Desulfosudis</taxon>
    </lineage>
</organism>
<feature type="transmembrane region" description="Helical" evidence="6">
    <location>
        <begin position="289"/>
        <end position="309"/>
    </location>
</feature>
<evidence type="ECO:0000313" key="8">
    <source>
        <dbReference type="EMBL" id="ABW68082.1"/>
    </source>
</evidence>
<reference evidence="8 9" key="1">
    <citation type="submission" date="2007-10" db="EMBL/GenBank/DDBJ databases">
        <title>Complete sequence of Desulfococcus oleovorans Hxd3.</title>
        <authorList>
            <consortium name="US DOE Joint Genome Institute"/>
            <person name="Copeland A."/>
            <person name="Lucas S."/>
            <person name="Lapidus A."/>
            <person name="Barry K."/>
            <person name="Glavina del Rio T."/>
            <person name="Dalin E."/>
            <person name="Tice H."/>
            <person name="Pitluck S."/>
            <person name="Kiss H."/>
            <person name="Brettin T."/>
            <person name="Bruce D."/>
            <person name="Detter J.C."/>
            <person name="Han C."/>
            <person name="Schmutz J."/>
            <person name="Larimer F."/>
            <person name="Land M."/>
            <person name="Hauser L."/>
            <person name="Kyrpides N."/>
            <person name="Kim E."/>
            <person name="Wawrik B."/>
            <person name="Richardson P."/>
        </authorList>
    </citation>
    <scope>NUCLEOTIDE SEQUENCE [LARGE SCALE GENOMIC DNA]</scope>
    <source>
        <strain evidence="9">DSM 6200 / JCM 39069 / Hxd3</strain>
    </source>
</reference>
<feature type="transmembrane region" description="Helical" evidence="6">
    <location>
        <begin position="676"/>
        <end position="694"/>
    </location>
</feature>
<dbReference type="Proteomes" id="UP000008561">
    <property type="component" value="Chromosome"/>
</dbReference>
<feature type="transmembrane region" description="Helical" evidence="6">
    <location>
        <begin position="388"/>
        <end position="410"/>
    </location>
</feature>
<evidence type="ECO:0000313" key="9">
    <source>
        <dbReference type="Proteomes" id="UP000008561"/>
    </source>
</evidence>
<evidence type="ECO:0000256" key="4">
    <source>
        <dbReference type="ARBA" id="ARBA00022989"/>
    </source>
</evidence>
<dbReference type="Gene3D" id="1.20.1640.10">
    <property type="entry name" value="Multidrug efflux transporter AcrB transmembrane domain"/>
    <property type="match status" value="2"/>
</dbReference>
<dbReference type="eggNOG" id="COG1033">
    <property type="taxonomic scope" value="Bacteria"/>
</dbReference>
<name>A8ZUZ2_DESOH</name>
<dbReference type="EMBL" id="CP000859">
    <property type="protein sequence ID" value="ABW68082.1"/>
    <property type="molecule type" value="Genomic_DNA"/>
</dbReference>
<keyword evidence="9" id="KW-1185">Reference proteome</keyword>
<feature type="transmembrane region" description="Helical" evidence="6">
    <location>
        <begin position="263"/>
        <end position="282"/>
    </location>
</feature>
<keyword evidence="2" id="KW-1003">Cell membrane</keyword>
<dbReference type="HOGENOM" id="CLU_008861_3_1_7"/>
<evidence type="ECO:0000256" key="3">
    <source>
        <dbReference type="ARBA" id="ARBA00022692"/>
    </source>
</evidence>
<evidence type="ECO:0000256" key="6">
    <source>
        <dbReference type="SAM" id="Phobius"/>
    </source>
</evidence>
<evidence type="ECO:0000256" key="5">
    <source>
        <dbReference type="ARBA" id="ARBA00023136"/>
    </source>
</evidence>
<dbReference type="KEGG" id="dol:Dole_2278"/>
<proteinExistence type="predicted"/>
<dbReference type="GO" id="GO:0005886">
    <property type="term" value="C:plasma membrane"/>
    <property type="evidence" value="ECO:0007669"/>
    <property type="project" value="UniProtKB-SubCell"/>
</dbReference>
<dbReference type="RefSeq" id="WP_012175694.1">
    <property type="nucleotide sequence ID" value="NC_009943.1"/>
</dbReference>
<keyword evidence="5 6" id="KW-0472">Membrane</keyword>
<accession>A8ZUZ2</accession>
<gene>
    <name evidence="8" type="ordered locus">Dole_2278</name>
</gene>
<evidence type="ECO:0000256" key="2">
    <source>
        <dbReference type="ARBA" id="ARBA00022475"/>
    </source>
</evidence>
<dbReference type="AlphaFoldDB" id="A8ZUZ2"/>
<feature type="transmembrane region" description="Helical" evidence="6">
    <location>
        <begin position="701"/>
        <end position="721"/>
    </location>
</feature>
<sequence>MPRLMPLVDRFYTFLLRHPWRMLVCFVLCIAVLACFSRNFQIDASADTLVNEHDEDIQYAREITDRYGIGDFLVIAYTPRADLLSPGVLADIAALRDRLAALAPVASVVTLLDVPLLESPPVAIKELAGSLPTLVSPGVDLDLARKELSTSPLYQRMLVSPDLKTTGIQINLKVDQDYIDLVMERDRLGNKKREAGLSPEEDDTLRRLEKTVLEARKAYTRDNRELIAQIRAIMAAHEADADLFLGGVSMIASDLIQFIKNDLKIFGAGVFCLLVGVLGLVFRRIRWVVLPMLCCVFAVVAMMGLLGLFSWKVTVISSNFISLQLIITMAVAIHLIVRYRELLTEQPDADQKELVMETVRSKLRPCIYTTLTTMAGFASLVLCDIKPVITFGWMMVGGLVVSLLITFLFFPVALSLLPKTPPPPVSAGGRLLTVGTARFTRFHGTLILLVSLGALALSVVGISRLTVENAFINYFKSSTEIYQGMKVIDQQLGGTTPLDVIIDFPADGNDTPAGTGAAADTAADTFDMFEEFETDTQEAQYWFTPHRMQRIMAVHDYMESLPVTGKVLSLGTMLKVAQRLNNGRPLDSFELPLIYNEMPDQYKEQLIDPFVSVEQNQARLMVRIVDTAPSLRRNQLLEKIDHDLTEKLGFAPGQARLTGMLVLYNNMLQSLFDSQILTLGLVLIALMGMFLVLFRSFKVSVIAIVPNLLSIAVVLGVMGWLGFPLDMMTITIASISVGIAVDDTIHYIHRFREEFAATGSYYTAMERSHDTIGYAMYYTSITIIIGFSILALSNFIPTILFGLLTGLAMLIALMAALTLLPQLIIKLRPFGPETA</sequence>
<dbReference type="STRING" id="96561.Dole_2278"/>
<feature type="domain" description="SSD" evidence="7">
    <location>
        <begin position="699"/>
        <end position="826"/>
    </location>
</feature>
<dbReference type="PANTHER" id="PTHR33406">
    <property type="entry name" value="MEMBRANE PROTEIN MJ1562-RELATED"/>
    <property type="match status" value="1"/>
</dbReference>